<evidence type="ECO:0000313" key="8">
    <source>
        <dbReference type="Proteomes" id="UP001438707"/>
    </source>
</evidence>
<dbReference type="Pfam" id="PF04577">
    <property type="entry name" value="Glyco_transf_61"/>
    <property type="match status" value="1"/>
</dbReference>
<name>A0AAW1RQD9_9CHLO</name>
<dbReference type="GO" id="GO:0005794">
    <property type="term" value="C:Golgi apparatus"/>
    <property type="evidence" value="ECO:0007669"/>
    <property type="project" value="UniProtKB-ARBA"/>
</dbReference>
<proteinExistence type="predicted"/>
<sequence length="544" mass="60234">MPLATTSSAATSARPRAGLGLTTPKMSSSAADDAGWEALDGQKYTGSKDPADHRHSSVRTAWMRRKRWALAACFGLLILLLAPVVVVRIVHVVLHVVDVVVPTGFKGPGACGELDSNGEHWVDRDLRLRHVGRSEKQRIFHGPVAWMGNQTLDKELGCPVNKCACFYRESDTAPSPSSRRRLQSAAVCRTQLKPIRMDKGRPWCLCDLHPEEWTARQADRPWQTSKTALLMGQTDKANPTHQANMHFFWIYHWMKQMDIKAGEMDMVFDCEDLTTCIGSFGVGLAQGLMKNVWTLPTLQGPLLFERMKFSVGGVFPMTIFKHQPEMPVQKPYVEMARLVASRHGVPTSSTFARPLKVTLAARQPGEERYLSNAEDLAKAMEAREFHVQTVTFGSLTFKQQIAAVADVAGLVGISGSDLVNAMFMPDGAALIEIFPLNRGVPIVNPELHNFGRMLGLTYARYTSPINATLLYDADGNVVGDALLRQIDQAVVDVPGCTAAVESAVLQAVFDQTDRVWLRFNTKEPITADRYAHPTLYDWIKPPRA</sequence>
<feature type="transmembrane region" description="Helical" evidence="5">
    <location>
        <begin position="68"/>
        <end position="90"/>
    </location>
</feature>
<comment type="caution">
    <text evidence="7">The sequence shown here is derived from an EMBL/GenBank/DDBJ whole genome shotgun (WGS) entry which is preliminary data.</text>
</comment>
<dbReference type="Proteomes" id="UP001438707">
    <property type="component" value="Unassembled WGS sequence"/>
</dbReference>
<keyword evidence="5" id="KW-0812">Transmembrane</keyword>
<dbReference type="InterPro" id="IPR007657">
    <property type="entry name" value="Glycosyltransferase_61"/>
</dbReference>
<evidence type="ECO:0000259" key="6">
    <source>
        <dbReference type="Pfam" id="PF04577"/>
    </source>
</evidence>
<evidence type="ECO:0000256" key="1">
    <source>
        <dbReference type="ARBA" id="ARBA00022676"/>
    </source>
</evidence>
<feature type="compositionally biased region" description="Low complexity" evidence="4">
    <location>
        <begin position="1"/>
        <end position="13"/>
    </location>
</feature>
<dbReference type="InterPro" id="IPR049625">
    <property type="entry name" value="Glyco_transf_61_cat"/>
</dbReference>
<keyword evidence="8" id="KW-1185">Reference proteome</keyword>
<keyword evidence="1" id="KW-0328">Glycosyltransferase</keyword>
<organism evidence="7 8">
    <name type="scientific">Apatococcus lobatus</name>
    <dbReference type="NCBI Taxonomy" id="904363"/>
    <lineage>
        <taxon>Eukaryota</taxon>
        <taxon>Viridiplantae</taxon>
        <taxon>Chlorophyta</taxon>
        <taxon>core chlorophytes</taxon>
        <taxon>Trebouxiophyceae</taxon>
        <taxon>Chlorellales</taxon>
        <taxon>Chlorellaceae</taxon>
        <taxon>Apatococcus</taxon>
    </lineage>
</organism>
<evidence type="ECO:0000256" key="3">
    <source>
        <dbReference type="ARBA" id="ARBA00023180"/>
    </source>
</evidence>
<evidence type="ECO:0000313" key="7">
    <source>
        <dbReference type="EMBL" id="KAK9835850.1"/>
    </source>
</evidence>
<dbReference type="GO" id="GO:0016763">
    <property type="term" value="F:pentosyltransferase activity"/>
    <property type="evidence" value="ECO:0007669"/>
    <property type="project" value="UniProtKB-ARBA"/>
</dbReference>
<accession>A0AAW1RQD9</accession>
<keyword evidence="5" id="KW-1133">Transmembrane helix</keyword>
<feature type="domain" description="Glycosyltransferase 61 catalytic" evidence="6">
    <location>
        <begin position="353"/>
        <end position="430"/>
    </location>
</feature>
<evidence type="ECO:0000256" key="4">
    <source>
        <dbReference type="SAM" id="MobiDB-lite"/>
    </source>
</evidence>
<feature type="region of interest" description="Disordered" evidence="4">
    <location>
        <begin position="1"/>
        <end position="26"/>
    </location>
</feature>
<dbReference type="EMBL" id="JALJOS010000008">
    <property type="protein sequence ID" value="KAK9835850.1"/>
    <property type="molecule type" value="Genomic_DNA"/>
</dbReference>
<gene>
    <name evidence="7" type="ORF">WJX74_009329</name>
</gene>
<dbReference type="PANTHER" id="PTHR20961">
    <property type="entry name" value="GLYCOSYLTRANSFERASE"/>
    <property type="match status" value="1"/>
</dbReference>
<reference evidence="7 8" key="1">
    <citation type="journal article" date="2024" name="Nat. Commun.">
        <title>Phylogenomics reveals the evolutionary origins of lichenization in chlorophyte algae.</title>
        <authorList>
            <person name="Puginier C."/>
            <person name="Libourel C."/>
            <person name="Otte J."/>
            <person name="Skaloud P."/>
            <person name="Haon M."/>
            <person name="Grisel S."/>
            <person name="Petersen M."/>
            <person name="Berrin J.G."/>
            <person name="Delaux P.M."/>
            <person name="Dal Grande F."/>
            <person name="Keller J."/>
        </authorList>
    </citation>
    <scope>NUCLEOTIDE SEQUENCE [LARGE SCALE GENOMIC DNA]</scope>
    <source>
        <strain evidence="7 8">SAG 2145</strain>
    </source>
</reference>
<keyword evidence="2" id="KW-0808">Transferase</keyword>
<dbReference type="AlphaFoldDB" id="A0AAW1RQD9"/>
<keyword evidence="5" id="KW-0472">Membrane</keyword>
<evidence type="ECO:0000256" key="2">
    <source>
        <dbReference type="ARBA" id="ARBA00022679"/>
    </source>
</evidence>
<keyword evidence="3" id="KW-0325">Glycoprotein</keyword>
<evidence type="ECO:0000256" key="5">
    <source>
        <dbReference type="SAM" id="Phobius"/>
    </source>
</evidence>
<protein>
    <recommendedName>
        <fullName evidence="6">Glycosyltransferase 61 catalytic domain-containing protein</fullName>
    </recommendedName>
</protein>